<reference evidence="2 3" key="1">
    <citation type="journal article" date="2023" name="Elife">
        <title>Identification of key yeast species and microbe-microbe interactions impacting larval growth of Drosophila in the wild.</title>
        <authorList>
            <person name="Mure A."/>
            <person name="Sugiura Y."/>
            <person name="Maeda R."/>
            <person name="Honda K."/>
            <person name="Sakurai N."/>
            <person name="Takahashi Y."/>
            <person name="Watada M."/>
            <person name="Katoh T."/>
            <person name="Gotoh A."/>
            <person name="Gotoh Y."/>
            <person name="Taniguchi I."/>
            <person name="Nakamura K."/>
            <person name="Hayashi T."/>
            <person name="Katayama T."/>
            <person name="Uemura T."/>
            <person name="Hattori Y."/>
        </authorList>
    </citation>
    <scope>NUCLEOTIDE SEQUENCE [LARGE SCALE GENOMIC DNA]</scope>
    <source>
        <strain evidence="2 3">KH-74</strain>
    </source>
</reference>
<comment type="caution">
    <text evidence="2">The sequence shown here is derived from an EMBL/GenBank/DDBJ whole genome shotgun (WGS) entry which is preliminary data.</text>
</comment>
<feature type="compositionally biased region" description="Polar residues" evidence="1">
    <location>
        <begin position="310"/>
        <end position="323"/>
    </location>
</feature>
<proteinExistence type="predicted"/>
<sequence length="518" mass="55979">MERTTPASKASRAQRLSAMIDSLHAVQSNEDLLGLPQSSAANIDEEARLTSPGPMSFAQPPKSYLSAGSSPYQASSSMSSYSGVVGEAVEAVRGGQDQPQGGQLPNLRDTVSSLALNSNVENMNVSSTENKGEPPLPLLPSEEVLRKTSYAHRLPSFIREGSQTPVETIVGVSSSQKSTSTSTGSPSKTSIPSHLDLTKDQEAAQSQGHSEEEDSVSRTSVEIASLSIRDPGHHSTDHNVNLNSFANADIIEVSDSESITSSVVKPLLPEEDIAANGDLPPSPVAPPRSKNRPRANLLPTAPLAPERDSNVNSRKSLVSIQSTTNNSESYYSAASFLPDGANDDMHNPLNYIPQNAASTQMNPAYFPKPQSYSHGGILGDTPSKIHTNDMDNIYEDIHPATLPRKNENTESNVIQVSPRKTKEKKSPRKKQHKKSKSKERRSFDIETISELLNVTGGTMVGSEFTNLGLQTKEKQLLERLVDSLSRLTADMVLDPNRYEEGLKRLNKATKALEGFDGK</sequence>
<feature type="compositionally biased region" description="Polar residues" evidence="1">
    <location>
        <begin position="109"/>
        <end position="129"/>
    </location>
</feature>
<dbReference type="EMBL" id="BTGD01000018">
    <property type="protein sequence ID" value="GMM57988.1"/>
    <property type="molecule type" value="Genomic_DNA"/>
</dbReference>
<dbReference type="Proteomes" id="UP001377567">
    <property type="component" value="Unassembled WGS sequence"/>
</dbReference>
<keyword evidence="3" id="KW-1185">Reference proteome</keyword>
<feature type="region of interest" description="Disordered" evidence="1">
    <location>
        <begin position="155"/>
        <end position="221"/>
    </location>
</feature>
<feature type="compositionally biased region" description="Basic residues" evidence="1">
    <location>
        <begin position="419"/>
        <end position="439"/>
    </location>
</feature>
<dbReference type="AlphaFoldDB" id="A0AAV5S553"/>
<feature type="region of interest" description="Disordered" evidence="1">
    <location>
        <begin position="273"/>
        <end position="323"/>
    </location>
</feature>
<feature type="region of interest" description="Disordered" evidence="1">
    <location>
        <begin position="48"/>
        <end position="141"/>
    </location>
</feature>
<evidence type="ECO:0000256" key="1">
    <source>
        <dbReference type="SAM" id="MobiDB-lite"/>
    </source>
</evidence>
<feature type="compositionally biased region" description="Low complexity" evidence="1">
    <location>
        <begin position="66"/>
        <end position="103"/>
    </location>
</feature>
<name>A0AAV5S553_MAUHU</name>
<gene>
    <name evidence="2" type="ORF">DAKH74_046040</name>
</gene>
<evidence type="ECO:0008006" key="4">
    <source>
        <dbReference type="Google" id="ProtNLM"/>
    </source>
</evidence>
<evidence type="ECO:0000313" key="2">
    <source>
        <dbReference type="EMBL" id="GMM57988.1"/>
    </source>
</evidence>
<organism evidence="2 3">
    <name type="scientific">Maudiozyma humilis</name>
    <name type="common">Sour dough yeast</name>
    <name type="synonym">Kazachstania humilis</name>
    <dbReference type="NCBI Taxonomy" id="51915"/>
    <lineage>
        <taxon>Eukaryota</taxon>
        <taxon>Fungi</taxon>
        <taxon>Dikarya</taxon>
        <taxon>Ascomycota</taxon>
        <taxon>Saccharomycotina</taxon>
        <taxon>Saccharomycetes</taxon>
        <taxon>Saccharomycetales</taxon>
        <taxon>Saccharomycetaceae</taxon>
        <taxon>Maudiozyma</taxon>
    </lineage>
</organism>
<protein>
    <recommendedName>
        <fullName evidence="4">Protein NBA1</fullName>
    </recommendedName>
</protein>
<evidence type="ECO:0000313" key="3">
    <source>
        <dbReference type="Proteomes" id="UP001377567"/>
    </source>
</evidence>
<feature type="region of interest" description="Disordered" evidence="1">
    <location>
        <begin position="400"/>
        <end position="442"/>
    </location>
</feature>
<feature type="compositionally biased region" description="Low complexity" evidence="1">
    <location>
        <begin position="169"/>
        <end position="193"/>
    </location>
</feature>
<accession>A0AAV5S553</accession>